<evidence type="ECO:0000259" key="4">
    <source>
        <dbReference type="Pfam" id="PF00135"/>
    </source>
</evidence>
<evidence type="ECO:0000313" key="6">
    <source>
        <dbReference type="Proteomes" id="UP000078397"/>
    </source>
</evidence>
<dbReference type="OrthoDB" id="408631at2759"/>
<reference evidence="5 6" key="1">
    <citation type="journal article" date="2016" name="PLoS Pathog.">
        <title>Biosynthesis of antibiotic leucinostatins in bio-control fungus Purpureocillium lilacinum and their inhibition on phytophthora revealed by genome mining.</title>
        <authorList>
            <person name="Wang G."/>
            <person name="Liu Z."/>
            <person name="Lin R."/>
            <person name="Li E."/>
            <person name="Mao Z."/>
            <person name="Ling J."/>
            <person name="Yang Y."/>
            <person name="Yin W.B."/>
            <person name="Xie B."/>
        </authorList>
    </citation>
    <scope>NUCLEOTIDE SEQUENCE [LARGE SCALE GENOMIC DNA]</scope>
    <source>
        <strain evidence="5">170</strain>
    </source>
</reference>
<dbReference type="Proteomes" id="UP000078397">
    <property type="component" value="Unassembled WGS sequence"/>
</dbReference>
<keyword evidence="3" id="KW-0732">Signal</keyword>
<comment type="similarity">
    <text evidence="1 3">Belongs to the type-B carboxylesterase/lipase family.</text>
</comment>
<evidence type="ECO:0000256" key="1">
    <source>
        <dbReference type="ARBA" id="ARBA00005964"/>
    </source>
</evidence>
<organism evidence="5 6">
    <name type="scientific">Pochonia chlamydosporia 170</name>
    <dbReference type="NCBI Taxonomy" id="1380566"/>
    <lineage>
        <taxon>Eukaryota</taxon>
        <taxon>Fungi</taxon>
        <taxon>Dikarya</taxon>
        <taxon>Ascomycota</taxon>
        <taxon>Pezizomycotina</taxon>
        <taxon>Sordariomycetes</taxon>
        <taxon>Hypocreomycetidae</taxon>
        <taxon>Hypocreales</taxon>
        <taxon>Clavicipitaceae</taxon>
        <taxon>Pochonia</taxon>
    </lineage>
</organism>
<comment type="caution">
    <text evidence="5">The sequence shown here is derived from an EMBL/GenBank/DDBJ whole genome shotgun (WGS) entry which is preliminary data.</text>
</comment>
<dbReference type="Gene3D" id="3.40.50.1820">
    <property type="entry name" value="alpha/beta hydrolase"/>
    <property type="match status" value="2"/>
</dbReference>
<feature type="domain" description="Carboxylesterase type B" evidence="4">
    <location>
        <begin position="35"/>
        <end position="359"/>
    </location>
</feature>
<dbReference type="PROSITE" id="PS00122">
    <property type="entry name" value="CARBOXYLESTERASE_B_1"/>
    <property type="match status" value="1"/>
</dbReference>
<keyword evidence="6" id="KW-1185">Reference proteome</keyword>
<sequence length="513" mass="56390">MKFSVTFCAGSLFVAGIATTEPWNPKYVVAKTSKWAIRGVEVSHGVHGFLGIPYAQPPIGNLRFLPPQPLDMATTQDKSSGLIEATKFGPVCYQFMYNSVAGNQSKPATTESEDCLNLNVFVPAHQGRHNIKLPVFVWSYGGGFAEGGNSVPIYNPGDFVARSKDIIVVTWNYRLSVFGFPNSPALKEQNLGIRDQRRALEWIRDNIAAFGGDPRRIVLGGQSAGADTAHAMIYSHPRDPIMAGLLLQSGTIQVANAGSQQVDAEFVRIAKTVGCANDDRHQELKCMQDADAIALKHAISNITLNRFGSPTGGAPMVDNITIFTLNEYAKRGQSGDFARIPMLLGSTSDEGQGVINWQPEKGINQTFARIITETIFTCSMLLNGGFHATHNIPVWRYWFRGVFPEVTTYPWLGAYHGADVPLLMGTYKQMADGRRGSTTIQASHLLQRIFASFIRNPRHGLLSDFGLPTFRPNTSSLIGLFQDNTPTYKIMTPTVDGVCKNPTPVPYEEWDRL</sequence>
<dbReference type="InterPro" id="IPR019826">
    <property type="entry name" value="Carboxylesterase_B_AS"/>
</dbReference>
<feature type="signal peptide" evidence="3">
    <location>
        <begin position="1"/>
        <end position="20"/>
    </location>
</feature>
<proteinExistence type="inferred from homology"/>
<feature type="chain" id="PRO_5007950142" description="Carboxylic ester hydrolase" evidence="3">
    <location>
        <begin position="21"/>
        <end position="513"/>
    </location>
</feature>
<dbReference type="PANTHER" id="PTHR43918:SF4">
    <property type="entry name" value="CARBOXYLIC ESTER HYDROLASE"/>
    <property type="match status" value="1"/>
</dbReference>
<evidence type="ECO:0000256" key="3">
    <source>
        <dbReference type="RuleBase" id="RU361235"/>
    </source>
</evidence>
<keyword evidence="2 3" id="KW-0378">Hydrolase</keyword>
<gene>
    <name evidence="5" type="ORF">VFPPC_09938</name>
</gene>
<dbReference type="InterPro" id="IPR029058">
    <property type="entry name" value="AB_hydrolase_fold"/>
</dbReference>
<dbReference type="InterPro" id="IPR050654">
    <property type="entry name" value="AChE-related_enzymes"/>
</dbReference>
<dbReference type="SUPFAM" id="SSF53474">
    <property type="entry name" value="alpha/beta-Hydrolases"/>
    <property type="match status" value="1"/>
</dbReference>
<protein>
    <recommendedName>
        <fullName evidence="3">Carboxylic ester hydrolase</fullName>
        <ecNumber evidence="3">3.1.1.-</ecNumber>
    </recommendedName>
</protein>
<dbReference type="ESTHER" id="metcm-a0a179f350">
    <property type="family name" value="Fungal_carboxylesterase_lipase"/>
</dbReference>
<evidence type="ECO:0000313" key="5">
    <source>
        <dbReference type="EMBL" id="OAQ59832.1"/>
    </source>
</evidence>
<dbReference type="EMBL" id="LSBJ02000004">
    <property type="protein sequence ID" value="OAQ59832.1"/>
    <property type="molecule type" value="Genomic_DNA"/>
</dbReference>
<dbReference type="RefSeq" id="XP_018137793.1">
    <property type="nucleotide sequence ID" value="XM_018288394.1"/>
</dbReference>
<dbReference type="Pfam" id="PF00135">
    <property type="entry name" value="COesterase"/>
    <property type="match status" value="1"/>
</dbReference>
<evidence type="ECO:0000256" key="2">
    <source>
        <dbReference type="ARBA" id="ARBA00022801"/>
    </source>
</evidence>
<dbReference type="EC" id="3.1.1.-" evidence="3"/>
<dbReference type="AlphaFoldDB" id="A0A179F350"/>
<dbReference type="GeneID" id="28852388"/>
<dbReference type="GO" id="GO:0052689">
    <property type="term" value="F:carboxylic ester hydrolase activity"/>
    <property type="evidence" value="ECO:0007669"/>
    <property type="project" value="TreeGrafter"/>
</dbReference>
<dbReference type="PANTHER" id="PTHR43918">
    <property type="entry name" value="ACETYLCHOLINESTERASE"/>
    <property type="match status" value="1"/>
</dbReference>
<name>A0A179F350_METCM</name>
<accession>A0A179F350</accession>
<dbReference type="STRING" id="1380566.A0A179F350"/>
<dbReference type="InterPro" id="IPR002018">
    <property type="entry name" value="CarbesteraseB"/>
</dbReference>
<dbReference type="KEGG" id="pchm:VFPPC_09938"/>